<dbReference type="AlphaFoldDB" id="A0A3G3JZS0"/>
<evidence type="ECO:0000313" key="5">
    <source>
        <dbReference type="Proteomes" id="UP000269097"/>
    </source>
</evidence>
<reference evidence="4 5" key="1">
    <citation type="submission" date="2018-10" db="EMBL/GenBank/DDBJ databases">
        <title>Genome Sequence of Cohnella sp.</title>
        <authorList>
            <person name="Srinivasan S."/>
            <person name="Kim M.K."/>
        </authorList>
    </citation>
    <scope>NUCLEOTIDE SEQUENCE [LARGE SCALE GENOMIC DNA]</scope>
    <source>
        <strain evidence="4 5">18JY8-7</strain>
    </source>
</reference>
<name>A0A3G3JZS0_9BACL</name>
<dbReference type="RefSeq" id="WP_123041838.1">
    <property type="nucleotide sequence ID" value="NZ_CP033433.1"/>
</dbReference>
<evidence type="ECO:0000259" key="3">
    <source>
        <dbReference type="PROSITE" id="PS51677"/>
    </source>
</evidence>
<evidence type="ECO:0000256" key="2">
    <source>
        <dbReference type="ARBA" id="ARBA00022729"/>
    </source>
</evidence>
<feature type="domain" description="NodB homology" evidence="3">
    <location>
        <begin position="90"/>
        <end position="248"/>
    </location>
</feature>
<dbReference type="PANTHER" id="PTHR34216">
    <property type="match status" value="1"/>
</dbReference>
<dbReference type="InterPro" id="IPR002509">
    <property type="entry name" value="NODB_dom"/>
</dbReference>
<dbReference type="PROSITE" id="PS51677">
    <property type="entry name" value="NODB"/>
    <property type="match status" value="1"/>
</dbReference>
<dbReference type="KEGG" id="coh:EAV92_14935"/>
<dbReference type="PANTHER" id="PTHR34216:SF3">
    <property type="entry name" value="POLY-BETA-1,6-N-ACETYL-D-GLUCOSAMINE N-DEACETYLASE"/>
    <property type="match status" value="1"/>
</dbReference>
<dbReference type="GO" id="GO:0016810">
    <property type="term" value="F:hydrolase activity, acting on carbon-nitrogen (but not peptide) bonds"/>
    <property type="evidence" value="ECO:0007669"/>
    <property type="project" value="InterPro"/>
</dbReference>
<comment type="subcellular location">
    <subcellularLocation>
        <location evidence="1">Secreted</location>
    </subcellularLocation>
</comment>
<evidence type="ECO:0000313" key="4">
    <source>
        <dbReference type="EMBL" id="AYQ73754.1"/>
    </source>
</evidence>
<dbReference type="InterPro" id="IPR011330">
    <property type="entry name" value="Glyco_hydro/deAcase_b/a-brl"/>
</dbReference>
<gene>
    <name evidence="4" type="ORF">EAV92_14935</name>
</gene>
<dbReference type="SUPFAM" id="SSF88713">
    <property type="entry name" value="Glycoside hydrolase/deacetylase"/>
    <property type="match status" value="1"/>
</dbReference>
<dbReference type="GO" id="GO:0005975">
    <property type="term" value="P:carbohydrate metabolic process"/>
    <property type="evidence" value="ECO:0007669"/>
    <property type="project" value="InterPro"/>
</dbReference>
<dbReference type="Proteomes" id="UP000269097">
    <property type="component" value="Chromosome"/>
</dbReference>
<dbReference type="EMBL" id="CP033433">
    <property type="protein sequence ID" value="AYQ73754.1"/>
    <property type="molecule type" value="Genomic_DNA"/>
</dbReference>
<keyword evidence="2" id="KW-0732">Signal</keyword>
<dbReference type="Gene3D" id="3.20.20.370">
    <property type="entry name" value="Glycoside hydrolase/deacetylase"/>
    <property type="match status" value="1"/>
</dbReference>
<dbReference type="Pfam" id="PF01522">
    <property type="entry name" value="Polysacc_deac_1"/>
    <property type="match status" value="1"/>
</dbReference>
<sequence>MNAAIWILQVFLLVSAITSNTPTVTPQNAFNTPIPILLYHSVTEEAEDDPLKISPARFEQEMRYLRERGYHPLFFTDLPDGSGNNALPSKPVIITLDDGYEDNYTKAFPILKRTGMKATIFAITGNVGKPNYLTWRQLRIMEASGAVDTESHTVTHPDLTKLGAKEKADELIKSRDTILRRLGHPSIAFAYPYGKYDQATVEAVRSAGYRYAVTGENGYAEIGRGRLTLPRNVITSDMTLEQFRALLP</sequence>
<organism evidence="4 5">
    <name type="scientific">Cohnella candidum</name>
    <dbReference type="NCBI Taxonomy" id="2674991"/>
    <lineage>
        <taxon>Bacteria</taxon>
        <taxon>Bacillati</taxon>
        <taxon>Bacillota</taxon>
        <taxon>Bacilli</taxon>
        <taxon>Bacillales</taxon>
        <taxon>Paenibacillaceae</taxon>
        <taxon>Cohnella</taxon>
    </lineage>
</organism>
<keyword evidence="5" id="KW-1185">Reference proteome</keyword>
<dbReference type="InterPro" id="IPR051398">
    <property type="entry name" value="Polysacch_Deacetylase"/>
</dbReference>
<evidence type="ECO:0000256" key="1">
    <source>
        <dbReference type="ARBA" id="ARBA00004613"/>
    </source>
</evidence>
<dbReference type="GO" id="GO:0005576">
    <property type="term" value="C:extracellular region"/>
    <property type="evidence" value="ECO:0007669"/>
    <property type="project" value="UniProtKB-SubCell"/>
</dbReference>
<proteinExistence type="predicted"/>
<protein>
    <submittedName>
        <fullName evidence="4">Polysaccharide deacetylase family protein</fullName>
    </submittedName>
</protein>
<dbReference type="CDD" id="cd10918">
    <property type="entry name" value="CE4_NodB_like_5s_6s"/>
    <property type="match status" value="1"/>
</dbReference>
<accession>A0A3G3JZS0</accession>